<dbReference type="RefSeq" id="WP_115368970.1">
    <property type="nucleotide sequence ID" value="NZ_UGPZ01000002.1"/>
</dbReference>
<dbReference type="CDD" id="cd06260">
    <property type="entry name" value="DUF820-like"/>
    <property type="match status" value="1"/>
</dbReference>
<dbReference type="InterPro" id="IPR012296">
    <property type="entry name" value="Nuclease_put_TT1808"/>
</dbReference>
<evidence type="ECO:0000313" key="2">
    <source>
        <dbReference type="EMBL" id="STY90887.1"/>
    </source>
</evidence>
<evidence type="ECO:0000259" key="1">
    <source>
        <dbReference type="Pfam" id="PF05685"/>
    </source>
</evidence>
<dbReference type="EMBL" id="UGPZ01000002">
    <property type="protein sequence ID" value="STY90887.1"/>
    <property type="molecule type" value="Genomic_DNA"/>
</dbReference>
<proteinExistence type="predicted"/>
<organism evidence="2 3">
    <name type="scientific">Moraxella bovis</name>
    <dbReference type="NCBI Taxonomy" id="476"/>
    <lineage>
        <taxon>Bacteria</taxon>
        <taxon>Pseudomonadati</taxon>
        <taxon>Pseudomonadota</taxon>
        <taxon>Gammaproteobacteria</taxon>
        <taxon>Moraxellales</taxon>
        <taxon>Moraxellaceae</taxon>
        <taxon>Moraxella</taxon>
    </lineage>
</organism>
<dbReference type="Pfam" id="PF05685">
    <property type="entry name" value="Uma2"/>
    <property type="match status" value="1"/>
</dbReference>
<dbReference type="AlphaFoldDB" id="A0A378PQS9"/>
<evidence type="ECO:0000313" key="3">
    <source>
        <dbReference type="Proteomes" id="UP000254133"/>
    </source>
</evidence>
<dbReference type="Gene3D" id="3.90.1570.10">
    <property type="entry name" value="tt1808, chain A"/>
    <property type="match status" value="1"/>
</dbReference>
<sequence>MTITSLSELNLNHRYTYADYLTWQLKEKIELIKGKIIAMSLSPTRFHQDIAWNLSRVLGDYFDKQPCWVYFTPFDVRLTGDSPEIKTVVQPDLCVVCDLSKLDDKGCVGAPDLVVEILSPSNSKKEMSIKFDLYQEAGVREYWIVDSKARTILIYVLKDGSYVGERLYVQGENQVAHSVIFDGLAFNVDKVFDLS</sequence>
<dbReference type="SUPFAM" id="SSF52980">
    <property type="entry name" value="Restriction endonuclease-like"/>
    <property type="match status" value="1"/>
</dbReference>
<accession>A0A378PQS9</accession>
<feature type="domain" description="Putative restriction endonuclease" evidence="1">
    <location>
        <begin position="19"/>
        <end position="188"/>
    </location>
</feature>
<dbReference type="Proteomes" id="UP000254133">
    <property type="component" value="Unassembled WGS sequence"/>
</dbReference>
<name>A0A378PQS9_MORBO</name>
<dbReference type="PANTHER" id="PTHR34107">
    <property type="entry name" value="SLL0198 PROTEIN-RELATED"/>
    <property type="match status" value="1"/>
</dbReference>
<protein>
    <submittedName>
        <fullName evidence="2">Uncharacterized protein conserved in cyanobacteria</fullName>
    </submittedName>
</protein>
<dbReference type="PANTHER" id="PTHR34107:SF4">
    <property type="entry name" value="SLL1222 PROTEIN"/>
    <property type="match status" value="1"/>
</dbReference>
<dbReference type="InterPro" id="IPR008538">
    <property type="entry name" value="Uma2"/>
</dbReference>
<dbReference type="InterPro" id="IPR011335">
    <property type="entry name" value="Restrct_endonuc-II-like"/>
</dbReference>
<gene>
    <name evidence="2" type="ORF">NCTC9426_00918</name>
</gene>
<reference evidence="2 3" key="1">
    <citation type="submission" date="2018-06" db="EMBL/GenBank/DDBJ databases">
        <authorList>
            <consortium name="Pathogen Informatics"/>
            <person name="Doyle S."/>
        </authorList>
    </citation>
    <scope>NUCLEOTIDE SEQUENCE [LARGE SCALE GENOMIC DNA]</scope>
    <source>
        <strain evidence="2 3">NCTC9426</strain>
    </source>
</reference>